<feature type="transmembrane region" description="Helical" evidence="7">
    <location>
        <begin position="227"/>
        <end position="247"/>
    </location>
</feature>
<feature type="transmembrane region" description="Helical" evidence="7">
    <location>
        <begin position="40"/>
        <end position="63"/>
    </location>
</feature>
<feature type="transmembrane region" description="Helical" evidence="7">
    <location>
        <begin position="422"/>
        <end position="446"/>
    </location>
</feature>
<feature type="transmembrane region" description="Helical" evidence="7">
    <location>
        <begin position="494"/>
        <end position="512"/>
    </location>
</feature>
<proteinExistence type="predicted"/>
<dbReference type="Gene3D" id="1.20.1720.10">
    <property type="entry name" value="Multidrug resistance protein D"/>
    <property type="match status" value="1"/>
</dbReference>
<evidence type="ECO:0000256" key="6">
    <source>
        <dbReference type="ARBA" id="ARBA00023136"/>
    </source>
</evidence>
<keyword evidence="10" id="KW-1185">Reference proteome</keyword>
<feature type="transmembrane region" description="Helical" evidence="7">
    <location>
        <begin position="385"/>
        <end position="410"/>
    </location>
</feature>
<dbReference type="EMBL" id="NSDM01000003">
    <property type="protein sequence ID" value="MDQ2584103.1"/>
    <property type="molecule type" value="Genomic_DNA"/>
</dbReference>
<dbReference type="PANTHER" id="PTHR23501">
    <property type="entry name" value="MAJOR FACILITATOR SUPERFAMILY"/>
    <property type="match status" value="1"/>
</dbReference>
<dbReference type="InterPro" id="IPR036390">
    <property type="entry name" value="WH_DNA-bd_sf"/>
</dbReference>
<dbReference type="InterPro" id="IPR036388">
    <property type="entry name" value="WH-like_DNA-bd_sf"/>
</dbReference>
<feature type="transmembrane region" description="Helical" evidence="7">
    <location>
        <begin position="360"/>
        <end position="379"/>
    </location>
</feature>
<evidence type="ECO:0000256" key="1">
    <source>
        <dbReference type="ARBA" id="ARBA00004651"/>
    </source>
</evidence>
<feature type="transmembrane region" description="Helical" evidence="7">
    <location>
        <begin position="334"/>
        <end position="353"/>
    </location>
</feature>
<feature type="transmembrane region" description="Helical" evidence="7">
    <location>
        <begin position="194"/>
        <end position="215"/>
    </location>
</feature>
<dbReference type="CDD" id="cd17502">
    <property type="entry name" value="MFS_Azr1_MDR_like"/>
    <property type="match status" value="1"/>
</dbReference>
<dbReference type="PANTHER" id="PTHR23501:SF197">
    <property type="entry name" value="COMD"/>
    <property type="match status" value="1"/>
</dbReference>
<feature type="transmembrane region" description="Helical" evidence="7">
    <location>
        <begin position="253"/>
        <end position="274"/>
    </location>
</feature>
<evidence type="ECO:0000256" key="2">
    <source>
        <dbReference type="ARBA" id="ARBA00022448"/>
    </source>
</evidence>
<feature type="transmembrane region" description="Helical" evidence="7">
    <location>
        <begin position="75"/>
        <end position="94"/>
    </location>
</feature>
<dbReference type="PRINTS" id="PR01036">
    <property type="entry name" value="TCRTETB"/>
</dbReference>
<organism evidence="9 10">
    <name type="scientific">Saccharothrix yanglingensis</name>
    <dbReference type="NCBI Taxonomy" id="659496"/>
    <lineage>
        <taxon>Bacteria</taxon>
        <taxon>Bacillati</taxon>
        <taxon>Actinomycetota</taxon>
        <taxon>Actinomycetes</taxon>
        <taxon>Pseudonocardiales</taxon>
        <taxon>Pseudonocardiaceae</taxon>
        <taxon>Saccharothrix</taxon>
    </lineage>
</organism>
<keyword evidence="4 7" id="KW-0812">Transmembrane</keyword>
<name>A0ABU0WX63_9PSEU</name>
<evidence type="ECO:0000313" key="10">
    <source>
        <dbReference type="Proteomes" id="UP001225605"/>
    </source>
</evidence>
<keyword evidence="5 7" id="KW-1133">Transmembrane helix</keyword>
<dbReference type="InterPro" id="IPR004638">
    <property type="entry name" value="EmrB-like"/>
</dbReference>
<evidence type="ECO:0000256" key="3">
    <source>
        <dbReference type="ARBA" id="ARBA00022475"/>
    </source>
</evidence>
<dbReference type="Pfam" id="PF07690">
    <property type="entry name" value="MFS_1"/>
    <property type="match status" value="1"/>
</dbReference>
<comment type="caution">
    <text evidence="9">The sequence shown here is derived from an EMBL/GenBank/DDBJ whole genome shotgun (WGS) entry which is preliminary data.</text>
</comment>
<keyword evidence="2" id="KW-0813">Transport</keyword>
<feature type="domain" description="Major facilitator superfamily (MFS) profile" evidence="8">
    <location>
        <begin position="41"/>
        <end position="517"/>
    </location>
</feature>
<dbReference type="InterPro" id="IPR036259">
    <property type="entry name" value="MFS_trans_sf"/>
</dbReference>
<dbReference type="Gene3D" id="1.20.1250.20">
    <property type="entry name" value="MFS general substrate transporter like domains"/>
    <property type="match status" value="1"/>
</dbReference>
<dbReference type="SUPFAM" id="SSF46785">
    <property type="entry name" value="Winged helix' DNA-binding domain"/>
    <property type="match status" value="1"/>
</dbReference>
<feature type="transmembrane region" description="Helical" evidence="7">
    <location>
        <begin position="131"/>
        <end position="152"/>
    </location>
</feature>
<dbReference type="NCBIfam" id="TIGR00711">
    <property type="entry name" value="efflux_EmrB"/>
    <property type="match status" value="1"/>
</dbReference>
<sequence>MYDSRGLDVRLAGGWGSPYRSAGRSTVVERGEVGHGARNAVVAVIMLGMLLAALDQTIVATALPTIVSDLGGGGHLSWVVTSYLLAETIMTALIGKFGDLFGRKKAFLSSVVLFMAGSFLCGWADSMTWLILARAVQGLGAGGLMVTSAAVIADVVPLSERGKYQGFIGAVFGVATVVGPLLGGLFVDHLSWRWAFYVNLPLGVVVLAVGAFALPGVRAGAKPRIDYAGILLIGLAATGLTLVTSWGGVEYPWASPTILWMAAGSLVALALFVLVENRAAEPVLPMRLFRNRTFTVCVVLSFVVGFAMLGGVTFLPTYLQYVHGASATQSGLEMLPLVVGLLFASVTTGTVISKTGRYRVFPLVGSVMMVAGLLLLAQLTPSTSFWQASVFMLVLGLGVGMCMPVTMVVVQSTTSYEDLGVATSGVSFLRTLGSSFGVAVFGTVYASNLPGNLAAAIPPGVDPRAASDVQALHALPDVLKAPIVQAYSDTLHTVFLSAAPVAAVAFVVALFLREVPLRDTARASATAVGDNFAEPRTWDSGHELDKLVALVVSRERRDPTPDVLASSGVPLTHAQAWLMVRVFRQSVAHGAATLDRLAADTRVPPGVFEPVARQLQTRGYLIETADQYRFTSAGTAVFAELVASWRRWLLSRLADWNCDDPEFAAAVDRVAAELSTTGRALATGRHAAPV</sequence>
<evidence type="ECO:0000313" key="9">
    <source>
        <dbReference type="EMBL" id="MDQ2584103.1"/>
    </source>
</evidence>
<evidence type="ECO:0000259" key="8">
    <source>
        <dbReference type="PROSITE" id="PS50850"/>
    </source>
</evidence>
<keyword evidence="6 7" id="KW-0472">Membrane</keyword>
<reference evidence="9 10" key="1">
    <citation type="submission" date="2017-06" db="EMBL/GenBank/DDBJ databases">
        <title>Cultured bacterium strain Saccharothrix yanglingensis Hhs.015.</title>
        <authorList>
            <person name="Xia Y."/>
        </authorList>
    </citation>
    <scope>NUCLEOTIDE SEQUENCE [LARGE SCALE GENOMIC DNA]</scope>
    <source>
        <strain evidence="9 10">Hhs.015</strain>
    </source>
</reference>
<evidence type="ECO:0000256" key="5">
    <source>
        <dbReference type="ARBA" id="ARBA00022989"/>
    </source>
</evidence>
<feature type="transmembrane region" description="Helical" evidence="7">
    <location>
        <begin position="106"/>
        <end position="125"/>
    </location>
</feature>
<dbReference type="Gene3D" id="1.10.10.10">
    <property type="entry name" value="Winged helix-like DNA-binding domain superfamily/Winged helix DNA-binding domain"/>
    <property type="match status" value="1"/>
</dbReference>
<feature type="transmembrane region" description="Helical" evidence="7">
    <location>
        <begin position="164"/>
        <end position="182"/>
    </location>
</feature>
<protein>
    <submittedName>
        <fullName evidence="9">MFS transporter</fullName>
    </submittedName>
</protein>
<accession>A0ABU0WX63</accession>
<evidence type="ECO:0000256" key="7">
    <source>
        <dbReference type="SAM" id="Phobius"/>
    </source>
</evidence>
<evidence type="ECO:0000256" key="4">
    <source>
        <dbReference type="ARBA" id="ARBA00022692"/>
    </source>
</evidence>
<comment type="subcellular location">
    <subcellularLocation>
        <location evidence="1">Cell membrane</location>
        <topology evidence="1">Multi-pass membrane protein</topology>
    </subcellularLocation>
</comment>
<dbReference type="PROSITE" id="PS50850">
    <property type="entry name" value="MFS"/>
    <property type="match status" value="1"/>
</dbReference>
<dbReference type="SUPFAM" id="SSF103473">
    <property type="entry name" value="MFS general substrate transporter"/>
    <property type="match status" value="1"/>
</dbReference>
<keyword evidence="3" id="KW-1003">Cell membrane</keyword>
<dbReference type="InterPro" id="IPR020846">
    <property type="entry name" value="MFS_dom"/>
</dbReference>
<gene>
    <name evidence="9" type="ORF">CKY47_08940</name>
</gene>
<dbReference type="Proteomes" id="UP001225605">
    <property type="component" value="Unassembled WGS sequence"/>
</dbReference>
<dbReference type="InterPro" id="IPR011701">
    <property type="entry name" value="MFS"/>
</dbReference>
<feature type="transmembrane region" description="Helical" evidence="7">
    <location>
        <begin position="294"/>
        <end position="314"/>
    </location>
</feature>